<dbReference type="InterPro" id="IPR052969">
    <property type="entry name" value="Thr-specific_kinase-like"/>
</dbReference>
<dbReference type="EMBL" id="GL945435">
    <property type="protein sequence ID" value="EGO23871.1"/>
    <property type="molecule type" value="Genomic_DNA"/>
</dbReference>
<dbReference type="HOGENOM" id="CLU_046567_0_0_1"/>
<feature type="region of interest" description="Disordered" evidence="1">
    <location>
        <begin position="348"/>
        <end position="367"/>
    </location>
</feature>
<dbReference type="SUPFAM" id="SSF53300">
    <property type="entry name" value="vWA-like"/>
    <property type="match status" value="1"/>
</dbReference>
<feature type="region of interest" description="Disordered" evidence="1">
    <location>
        <begin position="412"/>
        <end position="438"/>
    </location>
</feature>
<feature type="compositionally biased region" description="Low complexity" evidence="1">
    <location>
        <begin position="12"/>
        <end position="21"/>
    </location>
</feature>
<dbReference type="KEGG" id="sla:SERLADRAFT_470290"/>
<dbReference type="GeneID" id="18819738"/>
<dbReference type="PANTHER" id="PTHR47763:SF1">
    <property type="entry name" value="DUF659 DOMAIN-CONTAINING PROTEIN"/>
    <property type="match status" value="1"/>
</dbReference>
<organism>
    <name type="scientific">Serpula lacrymans var. lacrymans (strain S7.9)</name>
    <name type="common">Dry rot fungus</name>
    <dbReference type="NCBI Taxonomy" id="578457"/>
    <lineage>
        <taxon>Eukaryota</taxon>
        <taxon>Fungi</taxon>
        <taxon>Dikarya</taxon>
        <taxon>Basidiomycota</taxon>
        <taxon>Agaricomycotina</taxon>
        <taxon>Agaricomycetes</taxon>
        <taxon>Agaricomycetidae</taxon>
        <taxon>Boletales</taxon>
        <taxon>Coniophorineae</taxon>
        <taxon>Serpulaceae</taxon>
        <taxon>Serpula</taxon>
    </lineage>
</organism>
<feature type="region of interest" description="Disordered" evidence="1">
    <location>
        <begin position="1"/>
        <end position="22"/>
    </location>
</feature>
<evidence type="ECO:0000259" key="2">
    <source>
        <dbReference type="PROSITE" id="PS50234"/>
    </source>
</evidence>
<evidence type="ECO:0000313" key="3">
    <source>
        <dbReference type="EMBL" id="EGO23871.1"/>
    </source>
</evidence>
<proteinExistence type="predicted"/>
<feature type="compositionally biased region" description="Basic and acidic residues" evidence="1">
    <location>
        <begin position="428"/>
        <end position="438"/>
    </location>
</feature>
<dbReference type="CDD" id="cd00198">
    <property type="entry name" value="vWFA"/>
    <property type="match status" value="1"/>
</dbReference>
<name>F8NZ51_SERL9</name>
<accession>F8NZ51</accession>
<feature type="domain" description="VWFA" evidence="2">
    <location>
        <begin position="31"/>
        <end position="235"/>
    </location>
</feature>
<gene>
    <name evidence="3" type="ORF">SERLADRAFT_470290</name>
</gene>
<dbReference type="RefSeq" id="XP_007319633.1">
    <property type="nucleotide sequence ID" value="XM_007319571.1"/>
</dbReference>
<dbReference type="GO" id="GO:0005737">
    <property type="term" value="C:cytoplasm"/>
    <property type="evidence" value="ECO:0007669"/>
    <property type="project" value="TreeGrafter"/>
</dbReference>
<dbReference type="PROSITE" id="PS50234">
    <property type="entry name" value="VWFA"/>
    <property type="match status" value="1"/>
</dbReference>
<dbReference type="OrthoDB" id="301415at2759"/>
<sequence>MDEDMEFDSNVPQPAQQQHQHQSYDGRKMLDLVFIQDCTGSQGSYISSATRNIEEICAHIFESGKLQAREDLRVGLVAFRDHPPQDHTYIVKNFGFSSDISKVHKDLSGLYASGGGDGPEAVTAAMAEALNMDWREHASKMIVLIADAPPHGIGEYGDGFDEGSPDGYDPLQLARLMASRGITLFFVACEPALSGYSYATDFYQAITNITSGLMLPLTTADLLAHAIVGSVLENLDMERLVREVGHAVAQRILGNNESVDDVARELHEKLLLRNESTKKVVIESIYKDSEEAKHNVSVFTEAPSLAEARPVLKRVHGTRFTDKYLLARQSAVRGSYSYAPPLPVRSTPTKTYATSPSTSPSSGIAHSPPRKVVTDFAAFGAPANASVFGTAVASTPFSLAGGKAAFGGIRNGSSRSVFDADDEDDEDGNGRQRVELREDSISLDQARRIAMQSAWRSVRG</sequence>
<evidence type="ECO:0000256" key="1">
    <source>
        <dbReference type="SAM" id="MobiDB-lite"/>
    </source>
</evidence>
<dbReference type="Proteomes" id="UP000008064">
    <property type="component" value="Unassembled WGS sequence"/>
</dbReference>
<dbReference type="GO" id="GO:0004674">
    <property type="term" value="F:protein serine/threonine kinase activity"/>
    <property type="evidence" value="ECO:0007669"/>
    <property type="project" value="TreeGrafter"/>
</dbReference>
<protein>
    <recommendedName>
        <fullName evidence="2">VWFA domain-containing protein</fullName>
    </recommendedName>
</protein>
<dbReference type="Gene3D" id="3.40.50.410">
    <property type="entry name" value="von Willebrand factor, type A domain"/>
    <property type="match status" value="1"/>
</dbReference>
<dbReference type="InterPro" id="IPR002035">
    <property type="entry name" value="VWF_A"/>
</dbReference>
<dbReference type="InterPro" id="IPR036465">
    <property type="entry name" value="vWFA_dom_sf"/>
</dbReference>
<dbReference type="AlphaFoldDB" id="F8NZ51"/>
<dbReference type="Pfam" id="PF00092">
    <property type="entry name" value="VWA"/>
    <property type="match status" value="1"/>
</dbReference>
<feature type="compositionally biased region" description="Low complexity" evidence="1">
    <location>
        <begin position="348"/>
        <end position="362"/>
    </location>
</feature>
<reference evidence="3" key="1">
    <citation type="submission" date="2011-04" db="EMBL/GenBank/DDBJ databases">
        <title>Evolution of plant cell wall degrading machinery underlies the functional diversity of forest fungi.</title>
        <authorList>
            <consortium name="US DOE Joint Genome Institute (JGI-PGF)"/>
            <person name="Eastwood D.C."/>
            <person name="Floudas D."/>
            <person name="Binder M."/>
            <person name="Majcherczyk A."/>
            <person name="Schneider P."/>
            <person name="Aerts A."/>
            <person name="Asiegbu F.O."/>
            <person name="Baker S.E."/>
            <person name="Barry K."/>
            <person name="Bendiksby M."/>
            <person name="Blumentritt M."/>
            <person name="Coutinho P.M."/>
            <person name="Cullen D."/>
            <person name="Cullen D."/>
            <person name="Gathman A."/>
            <person name="Goodell B."/>
            <person name="Henrissat B."/>
            <person name="Ihrmark K."/>
            <person name="Kauserud H."/>
            <person name="Kohler A."/>
            <person name="LaButti K."/>
            <person name="Lapidus A."/>
            <person name="Lavin J.L."/>
            <person name="Lee Y.-H."/>
            <person name="Lindquist E."/>
            <person name="Lilly W."/>
            <person name="Lucas S."/>
            <person name="Morin E."/>
            <person name="Murat C."/>
            <person name="Oguiza J.A."/>
            <person name="Park J."/>
            <person name="Pisabarro A.G."/>
            <person name="Riley R."/>
            <person name="Rosling A."/>
            <person name="Salamov A."/>
            <person name="Schmidt O."/>
            <person name="Schmutz J."/>
            <person name="Skrede I."/>
            <person name="Stenlid J."/>
            <person name="Wiebenga A."/>
            <person name="Xie X."/>
            <person name="Kues U."/>
            <person name="Hibbett D.S."/>
            <person name="Hoffmeister D."/>
            <person name="Hogberg N."/>
            <person name="Martin F."/>
            <person name="Grigoriev I.V."/>
            <person name="Watkinson S.C."/>
        </authorList>
    </citation>
    <scope>NUCLEOTIDE SEQUENCE</scope>
    <source>
        <strain evidence="3">S7.9</strain>
    </source>
</reference>
<dbReference type="PANTHER" id="PTHR47763">
    <property type="entry name" value="ALPHA-PROTEIN KINASE VWKA"/>
    <property type="match status" value="1"/>
</dbReference>